<keyword evidence="2" id="KW-1185">Reference proteome</keyword>
<dbReference type="AlphaFoldDB" id="A0A6S7FG20"/>
<evidence type="ECO:0000313" key="2">
    <source>
        <dbReference type="Proteomes" id="UP000494183"/>
    </source>
</evidence>
<dbReference type="EMBL" id="CADILH010000020">
    <property type="protein sequence ID" value="CAB3940799.1"/>
    <property type="molecule type" value="Genomic_DNA"/>
</dbReference>
<sequence>MEEARRGGSDFHSFATPGAVEWHLANGFRSLGPKPEGTVEMFTGSYAPEYSFDFALPTPTEEDMRAMVQLARMEKELGAG</sequence>
<reference evidence="1 2" key="1">
    <citation type="submission" date="2020-04" db="EMBL/GenBank/DDBJ databases">
        <authorList>
            <person name="De Canck E."/>
        </authorList>
    </citation>
    <scope>NUCLEOTIDE SEQUENCE [LARGE SCALE GENOMIC DNA]</scope>
    <source>
        <strain evidence="1 2">LMG 6000</strain>
    </source>
</reference>
<accession>A0A6S7FG20</accession>
<dbReference type="Proteomes" id="UP000494183">
    <property type="component" value="Unassembled WGS sequence"/>
</dbReference>
<protein>
    <submittedName>
        <fullName evidence="1">Uncharacterized protein</fullName>
    </submittedName>
</protein>
<proteinExistence type="predicted"/>
<name>A0A6S7FG20_9BURK</name>
<evidence type="ECO:0000313" key="1">
    <source>
        <dbReference type="EMBL" id="CAB3940799.1"/>
    </source>
</evidence>
<organism evidence="1 2">
    <name type="scientific">Achromobacter insolitus</name>
    <dbReference type="NCBI Taxonomy" id="217204"/>
    <lineage>
        <taxon>Bacteria</taxon>
        <taxon>Pseudomonadati</taxon>
        <taxon>Pseudomonadota</taxon>
        <taxon>Betaproteobacteria</taxon>
        <taxon>Burkholderiales</taxon>
        <taxon>Alcaligenaceae</taxon>
        <taxon>Achromobacter</taxon>
    </lineage>
</organism>
<gene>
    <name evidence="1" type="ORF">LMG6000_06637</name>
</gene>